<dbReference type="AlphaFoldDB" id="A0A1W2AMF6"/>
<evidence type="ECO:0000256" key="3">
    <source>
        <dbReference type="ARBA" id="ARBA00022793"/>
    </source>
</evidence>
<accession>A0A1W2AMF6</accession>
<dbReference type="EMBL" id="FWXN01000006">
    <property type="protein sequence ID" value="SMC61875.1"/>
    <property type="molecule type" value="Genomic_DNA"/>
</dbReference>
<evidence type="ECO:0000256" key="5">
    <source>
        <dbReference type="ARBA" id="ARBA00023239"/>
    </source>
</evidence>
<dbReference type="PRINTS" id="PR00800">
    <property type="entry name" value="YHDCRBOXLASE"/>
</dbReference>
<organism evidence="8 9">
    <name type="scientific">Janibacter indicus</name>
    <dbReference type="NCBI Taxonomy" id="857417"/>
    <lineage>
        <taxon>Bacteria</taxon>
        <taxon>Bacillati</taxon>
        <taxon>Actinomycetota</taxon>
        <taxon>Actinomycetes</taxon>
        <taxon>Micrococcales</taxon>
        <taxon>Intrasporangiaceae</taxon>
        <taxon>Janibacter</taxon>
    </lineage>
</organism>
<comment type="cofactor">
    <cofactor evidence="1 6 7">
        <name>pyridoxal 5'-phosphate</name>
        <dbReference type="ChEBI" id="CHEBI:597326"/>
    </cofactor>
</comment>
<evidence type="ECO:0000313" key="8">
    <source>
        <dbReference type="EMBL" id="SMC61875.1"/>
    </source>
</evidence>
<protein>
    <submittedName>
        <fullName evidence="8">L-2,4-diaminobutyrate decarboxylase</fullName>
    </submittedName>
</protein>
<dbReference type="InterPro" id="IPR002129">
    <property type="entry name" value="PyrdxlP-dep_de-COase"/>
</dbReference>
<keyword evidence="4 6" id="KW-0663">Pyridoxal phosphate</keyword>
<gene>
    <name evidence="8" type="ORF">SAMN06296429_10644</name>
</gene>
<dbReference type="PANTHER" id="PTHR45677:SF8">
    <property type="entry name" value="CYSTEINE SULFINIC ACID DECARBOXYLASE"/>
    <property type="match status" value="1"/>
</dbReference>
<dbReference type="RefSeq" id="WP_234993801.1">
    <property type="nucleotide sequence ID" value="NZ_FWXN01000006.1"/>
</dbReference>
<proteinExistence type="inferred from homology"/>
<dbReference type="GO" id="GO:0030170">
    <property type="term" value="F:pyridoxal phosphate binding"/>
    <property type="evidence" value="ECO:0007669"/>
    <property type="project" value="InterPro"/>
</dbReference>
<keyword evidence="3" id="KW-0210">Decarboxylase</keyword>
<dbReference type="CDD" id="cd06450">
    <property type="entry name" value="DOPA_deC_like"/>
    <property type="match status" value="1"/>
</dbReference>
<feature type="modified residue" description="N6-(pyridoxal phosphate)lysine" evidence="6">
    <location>
        <position position="294"/>
    </location>
</feature>
<dbReference type="InterPro" id="IPR010977">
    <property type="entry name" value="Aromatic_deC"/>
</dbReference>
<comment type="similarity">
    <text evidence="2 7">Belongs to the group II decarboxylase family.</text>
</comment>
<dbReference type="Gene3D" id="3.90.1150.10">
    <property type="entry name" value="Aspartate Aminotransferase, domain 1"/>
    <property type="match status" value="1"/>
</dbReference>
<dbReference type="InterPro" id="IPR015421">
    <property type="entry name" value="PyrdxlP-dep_Trfase_major"/>
</dbReference>
<dbReference type="GO" id="GO:0019752">
    <property type="term" value="P:carboxylic acid metabolic process"/>
    <property type="evidence" value="ECO:0007669"/>
    <property type="project" value="InterPro"/>
</dbReference>
<dbReference type="Gene3D" id="3.40.640.10">
    <property type="entry name" value="Type I PLP-dependent aspartate aminotransferase-like (Major domain)"/>
    <property type="match status" value="1"/>
</dbReference>
<dbReference type="GO" id="GO:0005737">
    <property type="term" value="C:cytoplasm"/>
    <property type="evidence" value="ECO:0007669"/>
    <property type="project" value="TreeGrafter"/>
</dbReference>
<name>A0A1W2AMF6_9MICO</name>
<evidence type="ECO:0000256" key="7">
    <source>
        <dbReference type="RuleBase" id="RU000382"/>
    </source>
</evidence>
<dbReference type="PANTHER" id="PTHR45677">
    <property type="entry name" value="GLUTAMATE DECARBOXYLASE-RELATED"/>
    <property type="match status" value="1"/>
</dbReference>
<reference evidence="8 9" key="1">
    <citation type="submission" date="2017-04" db="EMBL/GenBank/DDBJ databases">
        <authorList>
            <person name="Afonso C.L."/>
            <person name="Miller P.J."/>
            <person name="Scott M.A."/>
            <person name="Spackman E."/>
            <person name="Goraichik I."/>
            <person name="Dimitrov K.M."/>
            <person name="Suarez D.L."/>
            <person name="Swayne D.E."/>
        </authorList>
    </citation>
    <scope>NUCLEOTIDE SEQUENCE [LARGE SCALE GENOMIC DNA]</scope>
    <source>
        <strain evidence="8 9">CGMCC 1.12511</strain>
    </source>
</reference>
<dbReference type="InterPro" id="IPR015422">
    <property type="entry name" value="PyrdxlP-dep_Trfase_small"/>
</dbReference>
<keyword evidence="5 7" id="KW-0456">Lyase</keyword>
<dbReference type="SUPFAM" id="SSF53383">
    <property type="entry name" value="PLP-dependent transferases"/>
    <property type="match status" value="1"/>
</dbReference>
<dbReference type="Proteomes" id="UP000192634">
    <property type="component" value="Unassembled WGS sequence"/>
</dbReference>
<dbReference type="Pfam" id="PF00282">
    <property type="entry name" value="Pyridoxal_deC"/>
    <property type="match status" value="1"/>
</dbReference>
<dbReference type="GO" id="GO:0004058">
    <property type="term" value="F:aromatic-L-amino-acid decarboxylase activity"/>
    <property type="evidence" value="ECO:0007669"/>
    <property type="project" value="UniProtKB-ARBA"/>
</dbReference>
<evidence type="ECO:0000256" key="2">
    <source>
        <dbReference type="ARBA" id="ARBA00009533"/>
    </source>
</evidence>
<evidence type="ECO:0000313" key="9">
    <source>
        <dbReference type="Proteomes" id="UP000192634"/>
    </source>
</evidence>
<evidence type="ECO:0000256" key="1">
    <source>
        <dbReference type="ARBA" id="ARBA00001933"/>
    </source>
</evidence>
<sequence>MNPHLLTHETADDYVRGMARVTQLVAQHLAADSPSTGATVADLTPAVEGVDLDRPAADLDAALAEVTDIYLRDAIWFHHPSYVAHLNCPVALPAVLAEGIIAAVNTSVDTWDQSAGGTLVEQRLIRWTAGRIGFDEGADGVFTSGGTQSNLQGLLLARGEAVRRAGSEATLRVLATEHSHFSVIKAARIMGLHPSAVIAVPTAETGGMSTAALAAELDGIRERGETAMAVVATAGTTDLGVIDPVSVIADLATAHGTWLHVDAAYGGGLLTSLRRRHLLDGIERADSVTVDFHKTFFQPVSSSAIVVRDGATLGHVTHHADYLNPRTAVTPNQVDKSLQTTRRFDALKLWLTLRVTGADAVGEMFDEVIDRAHRVWEVLRDDERFEVAVEPVLSTVLLRYRPKGVGVTEADSLNPRIRHALLDDGSVMVAGTTIDGRAWLKFTLLNPQTSLAHLRGIIETIATTGEALRAEDELDELRVTAGSRGSGADALAPRPTMAGVTR</sequence>
<evidence type="ECO:0000256" key="4">
    <source>
        <dbReference type="ARBA" id="ARBA00022898"/>
    </source>
</evidence>
<evidence type="ECO:0000256" key="6">
    <source>
        <dbReference type="PIRSR" id="PIRSR602129-50"/>
    </source>
</evidence>
<dbReference type="GO" id="GO:0006520">
    <property type="term" value="P:amino acid metabolic process"/>
    <property type="evidence" value="ECO:0007669"/>
    <property type="project" value="InterPro"/>
</dbReference>
<dbReference type="InterPro" id="IPR015424">
    <property type="entry name" value="PyrdxlP-dep_Trfase"/>
</dbReference>